<feature type="transmembrane region" description="Helical" evidence="1">
    <location>
        <begin position="73"/>
        <end position="96"/>
    </location>
</feature>
<protein>
    <submittedName>
        <fullName evidence="2">Uncharacterized protein</fullName>
    </submittedName>
</protein>
<feature type="transmembrane region" description="Helical" evidence="1">
    <location>
        <begin position="38"/>
        <end position="61"/>
    </location>
</feature>
<keyword evidence="1" id="KW-0472">Membrane</keyword>
<feature type="transmembrane region" description="Helical" evidence="1">
    <location>
        <begin position="108"/>
        <end position="128"/>
    </location>
</feature>
<dbReference type="PANTHER" id="PTHR36694:SF11">
    <property type="entry name" value="LP21121P-RELATED"/>
    <property type="match status" value="1"/>
</dbReference>
<organism evidence="2 3">
    <name type="scientific">Trichonephila clavata</name>
    <name type="common">Joro spider</name>
    <name type="synonym">Nephila clavata</name>
    <dbReference type="NCBI Taxonomy" id="2740835"/>
    <lineage>
        <taxon>Eukaryota</taxon>
        <taxon>Metazoa</taxon>
        <taxon>Ecdysozoa</taxon>
        <taxon>Arthropoda</taxon>
        <taxon>Chelicerata</taxon>
        <taxon>Arachnida</taxon>
        <taxon>Araneae</taxon>
        <taxon>Araneomorphae</taxon>
        <taxon>Entelegynae</taxon>
        <taxon>Araneoidea</taxon>
        <taxon>Nephilidae</taxon>
        <taxon>Trichonephila</taxon>
    </lineage>
</organism>
<proteinExistence type="predicted"/>
<comment type="caution">
    <text evidence="2">The sequence shown here is derived from an EMBL/GenBank/DDBJ whole genome shotgun (WGS) entry which is preliminary data.</text>
</comment>
<keyword evidence="1" id="KW-1133">Transmembrane helix</keyword>
<dbReference type="Pfam" id="PF15860">
    <property type="entry name" value="DUF4728"/>
    <property type="match status" value="1"/>
</dbReference>
<evidence type="ECO:0000256" key="1">
    <source>
        <dbReference type="SAM" id="Phobius"/>
    </source>
</evidence>
<dbReference type="Proteomes" id="UP000887116">
    <property type="component" value="Unassembled WGS sequence"/>
</dbReference>
<dbReference type="PANTHER" id="PTHR36694">
    <property type="entry name" value="PASIFLORA 1, ISOFORM A-RELATED"/>
    <property type="match status" value="1"/>
</dbReference>
<feature type="transmembrane region" description="Helical" evidence="1">
    <location>
        <begin position="12"/>
        <end position="32"/>
    </location>
</feature>
<evidence type="ECO:0000313" key="2">
    <source>
        <dbReference type="EMBL" id="GFQ64687.1"/>
    </source>
</evidence>
<keyword evidence="1" id="KW-0812">Transmembrane</keyword>
<evidence type="ECO:0000313" key="3">
    <source>
        <dbReference type="Proteomes" id="UP000887116"/>
    </source>
</evidence>
<dbReference type="InterPro" id="IPR031720">
    <property type="entry name" value="DUF4728"/>
</dbReference>
<accession>A0A8X6EYA1</accession>
<sequence>MYFDRRNADGYIHSFGKIVYIILFSGAVYHVLTSSLTTNMLIINLILISSFVVCILTSILLINGLKKERRNVLIFWIISLTVTTILELTFSFYSVIVSFSTLLAVQTGIDFVMMLINMYCVVFIIMVYRKLAPQRVQPTEGLNEMQLPTIAQWQFERCTCASDPVFELVNIGRGNVATRETAF</sequence>
<dbReference type="OrthoDB" id="10067585at2759"/>
<reference evidence="2" key="1">
    <citation type="submission" date="2020-07" db="EMBL/GenBank/DDBJ databases">
        <title>Multicomponent nature underlies the extraordinary mechanical properties of spider dragline silk.</title>
        <authorList>
            <person name="Kono N."/>
            <person name="Nakamura H."/>
            <person name="Mori M."/>
            <person name="Yoshida Y."/>
            <person name="Ohtoshi R."/>
            <person name="Malay A.D."/>
            <person name="Moran D.A.P."/>
            <person name="Tomita M."/>
            <person name="Numata K."/>
            <person name="Arakawa K."/>
        </authorList>
    </citation>
    <scope>NUCLEOTIDE SEQUENCE</scope>
</reference>
<dbReference type="AlphaFoldDB" id="A0A8X6EYA1"/>
<name>A0A8X6EYA1_TRICU</name>
<gene>
    <name evidence="2" type="ORF">TNCT_486391</name>
</gene>
<keyword evidence="3" id="KW-1185">Reference proteome</keyword>
<dbReference type="EMBL" id="BMAO01020047">
    <property type="protein sequence ID" value="GFQ64687.1"/>
    <property type="molecule type" value="Genomic_DNA"/>
</dbReference>